<feature type="transmembrane region" description="Helical" evidence="7">
    <location>
        <begin position="411"/>
        <end position="431"/>
    </location>
</feature>
<dbReference type="GO" id="GO:0005886">
    <property type="term" value="C:plasma membrane"/>
    <property type="evidence" value="ECO:0007669"/>
    <property type="project" value="UniProtKB-SubCell"/>
</dbReference>
<dbReference type="Gene3D" id="2.60.40.1250">
    <property type="entry name" value="Thiol:disulfide interchange protein DsbD, N-terminal domain"/>
    <property type="match status" value="2"/>
</dbReference>
<proteinExistence type="predicted"/>
<protein>
    <submittedName>
        <fullName evidence="10">Thiol:disulfide interchange protein</fullName>
    </submittedName>
</protein>
<feature type="signal peptide" evidence="8">
    <location>
        <begin position="1"/>
        <end position="18"/>
    </location>
</feature>
<evidence type="ECO:0000313" key="11">
    <source>
        <dbReference type="Proteomes" id="UP000218899"/>
    </source>
</evidence>
<sequence length="759" mass="80652">MIKRLPLLLLLVSGLAAAAGEDELLEPDQAFALTTRAVDASTVEASWRIAPGYYLYRDKFKFESLDERMKLGEPVMPSGKRKEDPFFGATEIYTKGVSVRLPVEGAGGMTARLRITAQGCNEPVGVCYPPITKEVDVALPAAARPATATSLSGVRSLKELSRTLDVNSGQPEVVDPEKAFLVDVAPIDSQTLRARFTIADCCYLYRDKTSFEVAGARLGGYELPKGKTKNDEFFGEMQVYYDGFEVRLPVAGLAQGAPAVLKVGYQGCSEKGVAICYPPATKQFQLSAVSGTIAVAPLGAASGGALAATPATSAASDMPGAPGTPVSKYLLAMLAAFGVGLLLTFTPCVLPMIPILSSVIVGSAANRNITKLEGGMLSLAYVLGTAVTYTTAGVIAGATGEQLQAYFQNPWILGTFAALFLVLSLSMFGFYELQMPSFIQSHLHHHSHHVHSRFKHLKGGAFFGLFGMGLLSALIVGACVSPLFISALGVAIANRDPLLGGLIMFAMALGMGVILIGIGVGAGFLLPKAGPWMNKVKQAFGVLLIAVAIYLLGFIPEVPVLFLWAALFIVVAVYLGATQSLPKDATGLQYLWKGVGTLLLVWGVLALIGGMAGNRDILYPLPVALYGQSVAGTGPAPAQPLFRSVRTVDELEAGLVEARSAGKGAVLDYYATWCTDCVRMEKSTFLDARVREAFSTRFVALQADVTDPNDPAVRAMKQRFGVFGPPAMLFFGPDGEERKELRTYGYKNADELLALLGRV</sequence>
<evidence type="ECO:0000256" key="8">
    <source>
        <dbReference type="SAM" id="SignalP"/>
    </source>
</evidence>
<dbReference type="Proteomes" id="UP000218899">
    <property type="component" value="Chromosome"/>
</dbReference>
<evidence type="ECO:0000256" key="7">
    <source>
        <dbReference type="SAM" id="Phobius"/>
    </source>
</evidence>
<accession>A0A1B4VH22</accession>
<evidence type="ECO:0000256" key="5">
    <source>
        <dbReference type="ARBA" id="ARBA00022989"/>
    </source>
</evidence>
<dbReference type="Pfam" id="PF13899">
    <property type="entry name" value="Thioredoxin_7"/>
    <property type="match status" value="1"/>
</dbReference>
<feature type="transmembrane region" description="Helical" evidence="7">
    <location>
        <begin position="561"/>
        <end position="578"/>
    </location>
</feature>
<dbReference type="EMBL" id="AP014936">
    <property type="protein sequence ID" value="BAU50357.1"/>
    <property type="molecule type" value="Genomic_DNA"/>
</dbReference>
<dbReference type="Gene3D" id="3.40.30.10">
    <property type="entry name" value="Glutaredoxin"/>
    <property type="match status" value="1"/>
</dbReference>
<dbReference type="Pfam" id="PF02683">
    <property type="entry name" value="DsbD_TM"/>
    <property type="match status" value="1"/>
</dbReference>
<gene>
    <name evidence="10" type="ORF">SVA_3823</name>
</gene>
<keyword evidence="4" id="KW-0201">Cytochrome c-type biogenesis</keyword>
<dbReference type="RefSeq" id="WP_096462670.1">
    <property type="nucleotide sequence ID" value="NZ_AP014936.1"/>
</dbReference>
<name>A0A1B4VH22_9GAMM</name>
<dbReference type="GO" id="GO:0017004">
    <property type="term" value="P:cytochrome complex assembly"/>
    <property type="evidence" value="ECO:0007669"/>
    <property type="project" value="UniProtKB-KW"/>
</dbReference>
<keyword evidence="8" id="KW-0732">Signal</keyword>
<evidence type="ECO:0000259" key="9">
    <source>
        <dbReference type="PROSITE" id="PS51352"/>
    </source>
</evidence>
<dbReference type="PANTHER" id="PTHR32234:SF0">
    <property type="entry name" value="THIOL:DISULFIDE INTERCHANGE PROTEIN DSBD"/>
    <property type="match status" value="1"/>
</dbReference>
<dbReference type="SUPFAM" id="SSF52833">
    <property type="entry name" value="Thioredoxin-like"/>
    <property type="match status" value="1"/>
</dbReference>
<dbReference type="InterPro" id="IPR035671">
    <property type="entry name" value="DsbD_gamma"/>
</dbReference>
<dbReference type="KEGG" id="sva:SVA_3823"/>
<dbReference type="GO" id="GO:0015035">
    <property type="term" value="F:protein-disulfide reductase activity"/>
    <property type="evidence" value="ECO:0007669"/>
    <property type="project" value="TreeGrafter"/>
</dbReference>
<keyword evidence="3 7" id="KW-0812">Transmembrane</keyword>
<organism evidence="10 11">
    <name type="scientific">Sulfurifustis variabilis</name>
    <dbReference type="NCBI Taxonomy" id="1675686"/>
    <lineage>
        <taxon>Bacteria</taxon>
        <taxon>Pseudomonadati</taxon>
        <taxon>Pseudomonadota</taxon>
        <taxon>Gammaproteobacteria</taxon>
        <taxon>Acidiferrobacterales</taxon>
        <taxon>Acidiferrobacteraceae</taxon>
        <taxon>Sulfurifustis</taxon>
    </lineage>
</organism>
<dbReference type="InterPro" id="IPR003834">
    <property type="entry name" value="Cyt_c_assmbl_TM_dom"/>
</dbReference>
<keyword evidence="11" id="KW-1185">Reference proteome</keyword>
<reference evidence="10 11" key="1">
    <citation type="submission" date="2015-08" db="EMBL/GenBank/DDBJ databases">
        <title>Complete genome sequence of Sulfurifustis variabilis.</title>
        <authorList>
            <person name="Miura A."/>
            <person name="Kojima H."/>
            <person name="Fukui M."/>
        </authorList>
    </citation>
    <scope>NUCLEOTIDE SEQUENCE [LARGE SCALE GENOMIC DNA]</scope>
    <source>
        <strain evidence="11">skN76</strain>
    </source>
</reference>
<feature type="transmembrane region" description="Helical" evidence="7">
    <location>
        <begin position="462"/>
        <end position="492"/>
    </location>
</feature>
<evidence type="ECO:0000256" key="6">
    <source>
        <dbReference type="ARBA" id="ARBA00023136"/>
    </source>
</evidence>
<dbReference type="OrthoDB" id="9811036at2"/>
<dbReference type="GO" id="GO:0045454">
    <property type="term" value="P:cell redox homeostasis"/>
    <property type="evidence" value="ECO:0007669"/>
    <property type="project" value="TreeGrafter"/>
</dbReference>
<feature type="transmembrane region" description="Helical" evidence="7">
    <location>
        <begin position="590"/>
        <end position="612"/>
    </location>
</feature>
<feature type="transmembrane region" description="Helical" evidence="7">
    <location>
        <begin position="538"/>
        <end position="555"/>
    </location>
</feature>
<comment type="subcellular location">
    <subcellularLocation>
        <location evidence="1">Cell membrane</location>
        <topology evidence="1">Multi-pass membrane protein</topology>
    </subcellularLocation>
</comment>
<dbReference type="InterPro" id="IPR028250">
    <property type="entry name" value="DsbDN"/>
</dbReference>
<dbReference type="InterPro" id="IPR036249">
    <property type="entry name" value="Thioredoxin-like_sf"/>
</dbReference>
<feature type="transmembrane region" description="Helical" evidence="7">
    <location>
        <begin position="329"/>
        <end position="356"/>
    </location>
</feature>
<evidence type="ECO:0000313" key="10">
    <source>
        <dbReference type="EMBL" id="BAU50357.1"/>
    </source>
</evidence>
<feature type="chain" id="PRO_5008571402" evidence="8">
    <location>
        <begin position="19"/>
        <end position="759"/>
    </location>
</feature>
<evidence type="ECO:0000256" key="4">
    <source>
        <dbReference type="ARBA" id="ARBA00022748"/>
    </source>
</evidence>
<dbReference type="SUPFAM" id="SSF74863">
    <property type="entry name" value="Thiol:disulfide interchange protein DsbD, N-terminal domain (DsbD-alpha)"/>
    <property type="match status" value="2"/>
</dbReference>
<feature type="transmembrane region" description="Helical" evidence="7">
    <location>
        <begin position="498"/>
        <end position="526"/>
    </location>
</feature>
<feature type="transmembrane region" description="Helical" evidence="7">
    <location>
        <begin position="377"/>
        <end position="399"/>
    </location>
</feature>
<dbReference type="InterPro" id="IPR013766">
    <property type="entry name" value="Thioredoxin_domain"/>
</dbReference>
<keyword evidence="6 7" id="KW-0472">Membrane</keyword>
<evidence type="ECO:0000256" key="1">
    <source>
        <dbReference type="ARBA" id="ARBA00004651"/>
    </source>
</evidence>
<keyword evidence="2" id="KW-1003">Cell membrane</keyword>
<dbReference type="InterPro" id="IPR036929">
    <property type="entry name" value="DsbDN_sf"/>
</dbReference>
<dbReference type="NCBIfam" id="NF001419">
    <property type="entry name" value="PRK00293.1"/>
    <property type="match status" value="1"/>
</dbReference>
<dbReference type="CDD" id="cd02953">
    <property type="entry name" value="DsbDgamma"/>
    <property type="match status" value="1"/>
</dbReference>
<feature type="domain" description="Thioredoxin" evidence="9">
    <location>
        <begin position="615"/>
        <end position="759"/>
    </location>
</feature>
<evidence type="ECO:0000256" key="3">
    <source>
        <dbReference type="ARBA" id="ARBA00022692"/>
    </source>
</evidence>
<keyword evidence="5 7" id="KW-1133">Transmembrane helix</keyword>
<dbReference type="PANTHER" id="PTHR32234">
    <property type="entry name" value="THIOL:DISULFIDE INTERCHANGE PROTEIN DSBD"/>
    <property type="match status" value="1"/>
</dbReference>
<evidence type="ECO:0000256" key="2">
    <source>
        <dbReference type="ARBA" id="ARBA00022475"/>
    </source>
</evidence>
<dbReference type="AlphaFoldDB" id="A0A1B4VH22"/>
<dbReference type="PROSITE" id="PS51352">
    <property type="entry name" value="THIOREDOXIN_2"/>
    <property type="match status" value="1"/>
</dbReference>
<dbReference type="Pfam" id="PF11412">
    <property type="entry name" value="DsbD_N"/>
    <property type="match status" value="2"/>
</dbReference>